<dbReference type="RefSeq" id="WP_306975710.1">
    <property type="nucleotide sequence ID" value="NZ_JAUSTQ010000004.1"/>
</dbReference>
<dbReference type="EMBL" id="JAUSTQ010000004">
    <property type="protein sequence ID" value="MDQ0159322.1"/>
    <property type="molecule type" value="Genomic_DNA"/>
</dbReference>
<evidence type="ECO:0000313" key="1">
    <source>
        <dbReference type="EMBL" id="MDQ0159322.1"/>
    </source>
</evidence>
<dbReference type="SUPFAM" id="SSF57938">
    <property type="entry name" value="DnaJ/Hsp40 cysteine-rich domain"/>
    <property type="match status" value="1"/>
</dbReference>
<organism evidence="1 2">
    <name type="scientific">Alkalibacillus salilacus</name>
    <dbReference type="NCBI Taxonomy" id="284582"/>
    <lineage>
        <taxon>Bacteria</taxon>
        <taxon>Bacillati</taxon>
        <taxon>Bacillota</taxon>
        <taxon>Bacilli</taxon>
        <taxon>Bacillales</taxon>
        <taxon>Bacillaceae</taxon>
        <taxon>Alkalibacillus</taxon>
    </lineage>
</organism>
<evidence type="ECO:0000313" key="2">
    <source>
        <dbReference type="Proteomes" id="UP001224359"/>
    </source>
</evidence>
<name>A0ABT9VEC6_9BACI</name>
<dbReference type="Proteomes" id="UP001224359">
    <property type="component" value="Unassembled WGS sequence"/>
</dbReference>
<reference evidence="1 2" key="1">
    <citation type="submission" date="2023-07" db="EMBL/GenBank/DDBJ databases">
        <title>Genomic Encyclopedia of Type Strains, Phase IV (KMG-IV): sequencing the most valuable type-strain genomes for metagenomic binning, comparative biology and taxonomic classification.</title>
        <authorList>
            <person name="Goeker M."/>
        </authorList>
    </citation>
    <scope>NUCLEOTIDE SEQUENCE [LARGE SCALE GENOMIC DNA]</scope>
    <source>
        <strain evidence="1 2">DSM 16460</strain>
    </source>
</reference>
<sequence>MGSQDSRCKACDGAGLLMDDEEWRYTCKVCGGDGYVSVYEQGDNRHLSNVDENNRILD</sequence>
<comment type="caution">
    <text evidence="1">The sequence shown here is derived from an EMBL/GenBank/DDBJ whole genome shotgun (WGS) entry which is preliminary data.</text>
</comment>
<dbReference type="InterPro" id="IPR036410">
    <property type="entry name" value="HSP_DnaJ_Cys-rich_dom_sf"/>
</dbReference>
<keyword evidence="2" id="KW-1185">Reference proteome</keyword>
<gene>
    <name evidence="1" type="ORF">J2S77_001286</name>
</gene>
<protein>
    <submittedName>
        <fullName evidence="1">DnaJ-class molecular chaperone</fullName>
    </submittedName>
</protein>
<dbReference type="Gene3D" id="6.20.20.10">
    <property type="match status" value="1"/>
</dbReference>
<proteinExistence type="predicted"/>
<accession>A0ABT9VEC6</accession>